<organism evidence="1 2">
    <name type="scientific">Cichorium intybus</name>
    <name type="common">Chicory</name>
    <dbReference type="NCBI Taxonomy" id="13427"/>
    <lineage>
        <taxon>Eukaryota</taxon>
        <taxon>Viridiplantae</taxon>
        <taxon>Streptophyta</taxon>
        <taxon>Embryophyta</taxon>
        <taxon>Tracheophyta</taxon>
        <taxon>Spermatophyta</taxon>
        <taxon>Magnoliopsida</taxon>
        <taxon>eudicotyledons</taxon>
        <taxon>Gunneridae</taxon>
        <taxon>Pentapetalae</taxon>
        <taxon>asterids</taxon>
        <taxon>campanulids</taxon>
        <taxon>Asterales</taxon>
        <taxon>Asteraceae</taxon>
        <taxon>Cichorioideae</taxon>
        <taxon>Cichorieae</taxon>
        <taxon>Cichoriinae</taxon>
        <taxon>Cichorium</taxon>
    </lineage>
</organism>
<reference evidence="2" key="1">
    <citation type="journal article" date="2022" name="Mol. Ecol. Resour.">
        <title>The genomes of chicory, endive, great burdock and yacon provide insights into Asteraceae palaeo-polyploidization history and plant inulin production.</title>
        <authorList>
            <person name="Fan W."/>
            <person name="Wang S."/>
            <person name="Wang H."/>
            <person name="Wang A."/>
            <person name="Jiang F."/>
            <person name="Liu H."/>
            <person name="Zhao H."/>
            <person name="Xu D."/>
            <person name="Zhang Y."/>
        </authorList>
    </citation>
    <scope>NUCLEOTIDE SEQUENCE [LARGE SCALE GENOMIC DNA]</scope>
    <source>
        <strain evidence="2">cv. Punajuju</strain>
    </source>
</reference>
<evidence type="ECO:0000313" key="1">
    <source>
        <dbReference type="EMBL" id="KAI3765792.1"/>
    </source>
</evidence>
<protein>
    <submittedName>
        <fullName evidence="1">Uncharacterized protein</fullName>
    </submittedName>
</protein>
<reference evidence="1 2" key="2">
    <citation type="journal article" date="2022" name="Mol. Ecol. Resour.">
        <title>The genomes of chicory, endive, great burdock and yacon provide insights into Asteraceae paleo-polyploidization history and plant inulin production.</title>
        <authorList>
            <person name="Fan W."/>
            <person name="Wang S."/>
            <person name="Wang H."/>
            <person name="Wang A."/>
            <person name="Jiang F."/>
            <person name="Liu H."/>
            <person name="Zhao H."/>
            <person name="Xu D."/>
            <person name="Zhang Y."/>
        </authorList>
    </citation>
    <scope>NUCLEOTIDE SEQUENCE [LARGE SCALE GENOMIC DNA]</scope>
    <source>
        <strain evidence="2">cv. Punajuju</strain>
        <tissue evidence="1">Leaves</tissue>
    </source>
</reference>
<evidence type="ECO:0000313" key="2">
    <source>
        <dbReference type="Proteomes" id="UP001055811"/>
    </source>
</evidence>
<name>A0ACB9F554_CICIN</name>
<gene>
    <name evidence="1" type="ORF">L2E82_15836</name>
</gene>
<proteinExistence type="predicted"/>
<sequence>MICSRASIPQRKVWICCCRPHAPGRHPAPRVSPYINKQINASEFNCNNYSRRYSPALRRSLLKLATKSIMASERQQLEEGSTDDYGSELNTSPTDELAAVSALARSAGELMIIQTLERFIGPVLVPILKPLIRQIVTEQIGLAKQELLDSIKG</sequence>
<accession>A0ACB9F554</accession>
<keyword evidence="2" id="KW-1185">Reference proteome</keyword>
<dbReference type="EMBL" id="CM042011">
    <property type="protein sequence ID" value="KAI3765792.1"/>
    <property type="molecule type" value="Genomic_DNA"/>
</dbReference>
<dbReference type="Proteomes" id="UP001055811">
    <property type="component" value="Linkage Group LG03"/>
</dbReference>
<comment type="caution">
    <text evidence="1">The sequence shown here is derived from an EMBL/GenBank/DDBJ whole genome shotgun (WGS) entry which is preliminary data.</text>
</comment>